<dbReference type="InterPro" id="IPR032675">
    <property type="entry name" value="LRR_dom_sf"/>
</dbReference>
<dbReference type="EMBL" id="JAMZMK010008059">
    <property type="protein sequence ID" value="KAI7742184.1"/>
    <property type="molecule type" value="Genomic_DNA"/>
</dbReference>
<name>A0AAD5CIF5_AMBAR</name>
<comment type="caution">
    <text evidence="1">The sequence shown here is derived from an EMBL/GenBank/DDBJ whole genome shotgun (WGS) entry which is preliminary data.</text>
</comment>
<protein>
    <submittedName>
        <fullName evidence="1">Uncharacterized protein</fullName>
    </submittedName>
</protein>
<keyword evidence="2" id="KW-1185">Reference proteome</keyword>
<dbReference type="Proteomes" id="UP001206925">
    <property type="component" value="Unassembled WGS sequence"/>
</dbReference>
<dbReference type="SUPFAM" id="SSF52058">
    <property type="entry name" value="L domain-like"/>
    <property type="match status" value="1"/>
</dbReference>
<dbReference type="AlphaFoldDB" id="A0AAD5CIF5"/>
<dbReference type="PANTHER" id="PTHR11017">
    <property type="entry name" value="LEUCINE-RICH REPEAT-CONTAINING PROTEIN"/>
    <property type="match status" value="1"/>
</dbReference>
<gene>
    <name evidence="1" type="ORF">M8C21_029943</name>
</gene>
<dbReference type="GO" id="GO:0006952">
    <property type="term" value="P:defense response"/>
    <property type="evidence" value="ECO:0007669"/>
    <property type="project" value="InterPro"/>
</dbReference>
<sequence length="738" mass="84941">ITFGCMICCNKCVGKFFTGNHRHDGNHIAIKYHEDVVDILLSNPKGTEAVEVINQEPYKGEVNDCFITDLTCFSNMTKLKFLRISNVHFPQGLKYLSNDLRILEWYGCSLKFLPSMFKPKHIYELEVCSSQLERLWKKDLELPNLRSINLSFSKNLTKVPDITSAWNLVKLNLQGCTNLTRLHESVLLHKRLRYLNLKGCTCLQSLGRRSMEMEALEALLLSGCSKLENIPKFGKNMKRLEHLYVDGTRIKSLPENLGQMHDLRNLDASGTFIEELPSSIYRLKRLRLLNYLRDEVHERKWTVKLREKYWMTPEAVFEIVGAGSHIPFEFVHPVSGGLILEGPWIGVVICAVISVHHVDVYMESKYTVTAHIHLGEKHWKIPVPINFLVAESETHVDPEGQSHENDSNLHVTKFSARFIDNEYMMHLKRPEVLSGCTREWKYAQCVSSYYAMSLGASVLYNDFVQSLKDVNDGWFSVKLALEQIMIKSRAENYSYIEILEQLNDIEAPQCVGFSDEFITVLECVFKHTCSIVPFFNAELQRVTTLEPEKLAKKKFKRVKALARISSITILAVFCMMAAYIGDLEPLKELKQSALDSLWQRLFLPFADKRKFFTEDGLFIDTHCSSELQISEFYENAIFLQNLMNKMGRSSCFTKDNEEEMTSVIDKLQMNIHKLSYTIQAMSSHADQYSDYIGNARKHVKAFRRHPKDDTSIIFTIPVLFKSNLGTAKTRAIVITREL</sequence>
<proteinExistence type="predicted"/>
<dbReference type="Gene3D" id="3.80.10.10">
    <property type="entry name" value="Ribonuclease Inhibitor"/>
    <property type="match status" value="1"/>
</dbReference>
<accession>A0AAD5CIF5</accession>
<organism evidence="1 2">
    <name type="scientific">Ambrosia artemisiifolia</name>
    <name type="common">Common ragweed</name>
    <dbReference type="NCBI Taxonomy" id="4212"/>
    <lineage>
        <taxon>Eukaryota</taxon>
        <taxon>Viridiplantae</taxon>
        <taxon>Streptophyta</taxon>
        <taxon>Embryophyta</taxon>
        <taxon>Tracheophyta</taxon>
        <taxon>Spermatophyta</taxon>
        <taxon>Magnoliopsida</taxon>
        <taxon>eudicotyledons</taxon>
        <taxon>Gunneridae</taxon>
        <taxon>Pentapetalae</taxon>
        <taxon>asterids</taxon>
        <taxon>campanulids</taxon>
        <taxon>Asterales</taxon>
        <taxon>Asteraceae</taxon>
        <taxon>Asteroideae</taxon>
        <taxon>Heliantheae alliance</taxon>
        <taxon>Heliantheae</taxon>
        <taxon>Ambrosia</taxon>
    </lineage>
</organism>
<reference evidence="1" key="1">
    <citation type="submission" date="2022-06" db="EMBL/GenBank/DDBJ databases">
        <title>Uncovering the hologenomic basis of an extraordinary plant invasion.</title>
        <authorList>
            <person name="Bieker V.C."/>
            <person name="Martin M.D."/>
            <person name="Gilbert T."/>
            <person name="Hodgins K."/>
            <person name="Battlay P."/>
            <person name="Petersen B."/>
            <person name="Wilson J."/>
        </authorList>
    </citation>
    <scope>NUCLEOTIDE SEQUENCE</scope>
    <source>
        <strain evidence="1">AA19_3_7</strain>
        <tissue evidence="1">Leaf</tissue>
    </source>
</reference>
<feature type="non-terminal residue" evidence="1">
    <location>
        <position position="738"/>
    </location>
</feature>
<evidence type="ECO:0000313" key="2">
    <source>
        <dbReference type="Proteomes" id="UP001206925"/>
    </source>
</evidence>
<feature type="non-terminal residue" evidence="1">
    <location>
        <position position="1"/>
    </location>
</feature>
<dbReference type="PANTHER" id="PTHR11017:SF573">
    <property type="entry name" value="ADP-RIBOSYL CYCLASE_CYCLIC ADP-RIBOSE HYDROLASE"/>
    <property type="match status" value="1"/>
</dbReference>
<dbReference type="InterPro" id="IPR044974">
    <property type="entry name" value="Disease_R_plants"/>
</dbReference>
<evidence type="ECO:0000313" key="1">
    <source>
        <dbReference type="EMBL" id="KAI7742184.1"/>
    </source>
</evidence>